<dbReference type="Pfam" id="PF00501">
    <property type="entry name" value="AMP-binding"/>
    <property type="match status" value="1"/>
</dbReference>
<protein>
    <submittedName>
        <fullName evidence="2">Phenylacetate-coenzyme A ligase PaaK-like adenylate-forming protein</fullName>
    </submittedName>
</protein>
<evidence type="ECO:0000259" key="1">
    <source>
        <dbReference type="Pfam" id="PF00501"/>
    </source>
</evidence>
<gene>
    <name evidence="2" type="ORF">LX24_02260</name>
</gene>
<organism evidence="2 3">
    <name type="scientific">Desulfallas thermosapovorans DSM 6562</name>
    <dbReference type="NCBI Taxonomy" id="1121431"/>
    <lineage>
        <taxon>Bacteria</taxon>
        <taxon>Bacillati</taxon>
        <taxon>Bacillota</taxon>
        <taxon>Clostridia</taxon>
        <taxon>Eubacteriales</taxon>
        <taxon>Desulfallaceae</taxon>
        <taxon>Desulfallas</taxon>
    </lineage>
</organism>
<evidence type="ECO:0000313" key="2">
    <source>
        <dbReference type="EMBL" id="TYO94603.1"/>
    </source>
</evidence>
<accession>A0A5S4ZPJ8</accession>
<dbReference type="Proteomes" id="UP000323166">
    <property type="component" value="Unassembled WGS sequence"/>
</dbReference>
<keyword evidence="2" id="KW-0436">Ligase</keyword>
<comment type="caution">
    <text evidence="2">The sequence shown here is derived from an EMBL/GenBank/DDBJ whole genome shotgun (WGS) entry which is preliminary data.</text>
</comment>
<dbReference type="Gene3D" id="3.40.50.12780">
    <property type="entry name" value="N-terminal domain of ligase-like"/>
    <property type="match status" value="1"/>
</dbReference>
<dbReference type="InterPro" id="IPR042099">
    <property type="entry name" value="ANL_N_sf"/>
</dbReference>
<dbReference type="SUPFAM" id="SSF56801">
    <property type="entry name" value="Acetyl-CoA synthetase-like"/>
    <property type="match status" value="1"/>
</dbReference>
<reference evidence="2 3" key="1">
    <citation type="submission" date="2019-07" db="EMBL/GenBank/DDBJ databases">
        <title>Genomic Encyclopedia of Type Strains, Phase I: the one thousand microbial genomes (KMG-I) project.</title>
        <authorList>
            <person name="Kyrpides N."/>
        </authorList>
    </citation>
    <scope>NUCLEOTIDE SEQUENCE [LARGE SCALE GENOMIC DNA]</scope>
    <source>
        <strain evidence="2 3">DSM 6562</strain>
    </source>
</reference>
<dbReference type="GO" id="GO:0016874">
    <property type="term" value="F:ligase activity"/>
    <property type="evidence" value="ECO:0007669"/>
    <property type="project" value="UniProtKB-KW"/>
</dbReference>
<proteinExistence type="predicted"/>
<dbReference type="NCBIfam" id="NF045666">
    <property type="entry name" value="DVU1553_fam_AMP"/>
    <property type="match status" value="1"/>
</dbReference>
<keyword evidence="3" id="KW-1185">Reference proteome</keyword>
<dbReference type="AlphaFoldDB" id="A0A5S4ZPJ8"/>
<dbReference type="PANTHER" id="PTHR43845">
    <property type="entry name" value="BLR5969 PROTEIN"/>
    <property type="match status" value="1"/>
</dbReference>
<name>A0A5S4ZPJ8_9FIRM</name>
<evidence type="ECO:0000313" key="3">
    <source>
        <dbReference type="Proteomes" id="UP000323166"/>
    </source>
</evidence>
<dbReference type="InterPro" id="IPR000873">
    <property type="entry name" value="AMP-dep_synth/lig_dom"/>
</dbReference>
<dbReference type="RefSeq" id="WP_166512242.1">
    <property type="nucleotide sequence ID" value="NZ_VNHM01000013.1"/>
</dbReference>
<feature type="domain" description="AMP-dependent synthetase/ligase" evidence="1">
    <location>
        <begin position="109"/>
        <end position="302"/>
    </location>
</feature>
<sequence>MITKTPLEQWILNKITASAGFRSQGHAGGLTRGLIESYQLAKLKETVALARGKSLFYRAALAGFTPDKIKSLRDLSGLPFTTAEDIRQNPLRFLCCSQDDIKRVVTLESSGTTGMPKRIFFTAADQELTRDYYHHGMTVVSRPGDRVIVLLPCERPGSVGDLFAESVRRMDVVPVRHGIVRDPGYTLEVMARERVDTLLGIPTQVLALACHEPPGQDKFGLKIKNVILNTDHLSRAIIHRITERWHCRVFNQYAMTEMGLGGGLECAALAGYHMREADLLFEIIDPVTGAVLPDGQEGEIVFTTLTRRGMPLIRYRTGDMGRFIPGPCPCGTVLKRMAPVRDRVRGRIPLAGGGFLSMAVLDDALFATPGVLNFKADILPGSGTDCLAVKVHLAGWAGEELAVLIQKTLLAVPVIAENVKQGALTVAPVEIDRSGELWPPAKRLIRDLRNNGDRPA</sequence>
<dbReference type="EMBL" id="VNHM01000013">
    <property type="protein sequence ID" value="TYO94603.1"/>
    <property type="molecule type" value="Genomic_DNA"/>
</dbReference>
<dbReference type="PANTHER" id="PTHR43845:SF1">
    <property type="entry name" value="BLR5969 PROTEIN"/>
    <property type="match status" value="1"/>
</dbReference>